<accession>A0A5D8Z1S4</accession>
<dbReference type="RefSeq" id="WP_149353160.1">
    <property type="nucleotide sequence ID" value="NZ_VTRV01000104.1"/>
</dbReference>
<comment type="caution">
    <text evidence="2">The sequence shown here is derived from an EMBL/GenBank/DDBJ whole genome shotgun (WGS) entry which is preliminary data.</text>
</comment>
<reference evidence="2 3" key="1">
    <citation type="submission" date="2019-08" db="EMBL/GenBank/DDBJ databases">
        <title>Draft genome sequence of Lysobacter sp. UKS-15.</title>
        <authorList>
            <person name="Im W.-T."/>
        </authorList>
    </citation>
    <scope>NUCLEOTIDE SEQUENCE [LARGE SCALE GENOMIC DNA]</scope>
    <source>
        <strain evidence="2 3">UKS-15</strain>
    </source>
</reference>
<feature type="region of interest" description="Disordered" evidence="1">
    <location>
        <begin position="100"/>
        <end position="139"/>
    </location>
</feature>
<dbReference type="OrthoDB" id="5956546at2"/>
<evidence type="ECO:0000313" key="3">
    <source>
        <dbReference type="Proteomes" id="UP000323164"/>
    </source>
</evidence>
<sequence length="139" mass="14578">MTDETTGYAVFLYEQAHEALGEAIRAYVQDGPGGQHIRCHSLDTTGAFIEMTLLARDARGDEVETELMIPTGMVRMIVSTHSDIAFGFAAKNLEPGLSALPIVGPAAPGASARSSATPQSTGESGPDQAIADHRKPPEG</sequence>
<dbReference type="EMBL" id="VTRV01000104">
    <property type="protein sequence ID" value="TZF88506.1"/>
    <property type="molecule type" value="Genomic_DNA"/>
</dbReference>
<feature type="compositionally biased region" description="Low complexity" evidence="1">
    <location>
        <begin position="104"/>
        <end position="116"/>
    </location>
</feature>
<keyword evidence="3" id="KW-1185">Reference proteome</keyword>
<name>A0A5D8Z1S4_9GAMM</name>
<gene>
    <name evidence="2" type="ORF">FW784_09770</name>
</gene>
<evidence type="ECO:0000256" key="1">
    <source>
        <dbReference type="SAM" id="MobiDB-lite"/>
    </source>
</evidence>
<protein>
    <submittedName>
        <fullName evidence="2">Uncharacterized protein</fullName>
    </submittedName>
</protein>
<proteinExistence type="predicted"/>
<dbReference type="Proteomes" id="UP000323164">
    <property type="component" value="Unassembled WGS sequence"/>
</dbReference>
<dbReference type="AlphaFoldDB" id="A0A5D8Z1S4"/>
<organism evidence="2 3">
    <name type="scientific">Cognatilysobacter lacus</name>
    <dbReference type="NCBI Taxonomy" id="1643323"/>
    <lineage>
        <taxon>Bacteria</taxon>
        <taxon>Pseudomonadati</taxon>
        <taxon>Pseudomonadota</taxon>
        <taxon>Gammaproteobacteria</taxon>
        <taxon>Lysobacterales</taxon>
        <taxon>Lysobacteraceae</taxon>
        <taxon>Cognatilysobacter</taxon>
    </lineage>
</organism>
<evidence type="ECO:0000313" key="2">
    <source>
        <dbReference type="EMBL" id="TZF88506.1"/>
    </source>
</evidence>
<feature type="compositionally biased region" description="Basic and acidic residues" evidence="1">
    <location>
        <begin position="130"/>
        <end position="139"/>
    </location>
</feature>